<evidence type="ECO:0000256" key="1">
    <source>
        <dbReference type="SAM" id="MobiDB-lite"/>
    </source>
</evidence>
<evidence type="ECO:0000313" key="3">
    <source>
        <dbReference type="Proteomes" id="UP000031668"/>
    </source>
</evidence>
<evidence type="ECO:0000313" key="2">
    <source>
        <dbReference type="EMBL" id="KII65418.1"/>
    </source>
</evidence>
<dbReference type="Proteomes" id="UP000031668">
    <property type="component" value="Unassembled WGS sequence"/>
</dbReference>
<dbReference type="AlphaFoldDB" id="A0A0C2J8I2"/>
<gene>
    <name evidence="2" type="ORF">RF11_09947</name>
</gene>
<accession>A0A0C2J8I2</accession>
<sequence>MTSRKDSTLRLQGSGRPLTASSRCSGEAFLPPFTCWYSVGSGLQDREVNGGIQSRVFKISELIDLDCLLYVNCMLSTDSLTNPEDIFYRKIVEGTTPRHCVGQQLSGSCPDSWDYILQSKQR</sequence>
<organism evidence="2 3">
    <name type="scientific">Thelohanellus kitauei</name>
    <name type="common">Myxosporean</name>
    <dbReference type="NCBI Taxonomy" id="669202"/>
    <lineage>
        <taxon>Eukaryota</taxon>
        <taxon>Metazoa</taxon>
        <taxon>Cnidaria</taxon>
        <taxon>Myxozoa</taxon>
        <taxon>Myxosporea</taxon>
        <taxon>Bivalvulida</taxon>
        <taxon>Platysporina</taxon>
        <taxon>Myxobolidae</taxon>
        <taxon>Thelohanellus</taxon>
    </lineage>
</organism>
<dbReference type="EMBL" id="JWZT01003853">
    <property type="protein sequence ID" value="KII65418.1"/>
    <property type="molecule type" value="Genomic_DNA"/>
</dbReference>
<feature type="region of interest" description="Disordered" evidence="1">
    <location>
        <begin position="1"/>
        <end position="20"/>
    </location>
</feature>
<name>A0A0C2J8I2_THEKT</name>
<protein>
    <submittedName>
        <fullName evidence="2">Uncharacterized protein</fullName>
    </submittedName>
</protein>
<keyword evidence="3" id="KW-1185">Reference proteome</keyword>
<proteinExistence type="predicted"/>
<reference evidence="2 3" key="1">
    <citation type="journal article" date="2014" name="Genome Biol. Evol.">
        <title>The genome of the myxosporean Thelohanellus kitauei shows adaptations to nutrient acquisition within its fish host.</title>
        <authorList>
            <person name="Yang Y."/>
            <person name="Xiong J."/>
            <person name="Zhou Z."/>
            <person name="Huo F."/>
            <person name="Miao W."/>
            <person name="Ran C."/>
            <person name="Liu Y."/>
            <person name="Zhang J."/>
            <person name="Feng J."/>
            <person name="Wang M."/>
            <person name="Wang M."/>
            <person name="Wang L."/>
            <person name="Yao B."/>
        </authorList>
    </citation>
    <scope>NUCLEOTIDE SEQUENCE [LARGE SCALE GENOMIC DNA]</scope>
    <source>
        <strain evidence="2">Wuqing</strain>
    </source>
</reference>
<comment type="caution">
    <text evidence="2">The sequence shown here is derived from an EMBL/GenBank/DDBJ whole genome shotgun (WGS) entry which is preliminary data.</text>
</comment>